<dbReference type="OMA" id="FRDVNTQ"/>
<dbReference type="Proteomes" id="UP000005666">
    <property type="component" value="Chromosome 15"/>
</dbReference>
<dbReference type="GO" id="GO:0031097">
    <property type="term" value="C:medial cortex"/>
    <property type="evidence" value="ECO:0007669"/>
    <property type="project" value="TreeGrafter"/>
</dbReference>
<reference evidence="6 7" key="1">
    <citation type="journal article" date="2011" name="Proc. Natl. Acad. Sci. U.S.A.">
        <title>Evolutionary erosion of yeast sex chromosomes by mating-type switching accidents.</title>
        <authorList>
            <person name="Gordon J.L."/>
            <person name="Armisen D."/>
            <person name="Proux-Wera E."/>
            <person name="Oheigeartaigh S.S."/>
            <person name="Byrne K.P."/>
            <person name="Wolfe K.H."/>
        </authorList>
    </citation>
    <scope>NUCLEOTIDE SEQUENCE [LARGE SCALE GENOMIC DNA]</scope>
    <source>
        <strain evidence="7">ATCC 24235 / CBS 4417 / NBRC 1672 / NRRL Y-8282 / UCD 70-5</strain>
    </source>
</reference>
<dbReference type="HOGENOM" id="CLU_072096_0_0_1"/>
<name>G8C1P3_TETPH</name>
<sequence>MSWDGFKKAINRAGQSVHVKNIDKTVDKNYDIEERRYRSLEKCGEAICLEARGYHDSLKQVAQSQLKIAEVISSLYDDTNNGATGSFNVGKSYFDTVTEFDEEIIKQLDVPFMETVITPLEKFSYYFKEIDDAITKRDHKKQDYDAAKSKVRRLTEKPTKDSGKLPRAEKELESAKDAYEQLNEQLKSELPQLLSLRVPYYDPTFESMIKIQMRFSTEGYTKLAQVQQYLDQQARDDYANGLLDAKLDEILQKMMQLDICTLGYK</sequence>
<comment type="subcellular location">
    <subcellularLocation>
        <location evidence="1">Cytoplasm</location>
        <location evidence="1">Cytoskeleton</location>
    </subcellularLocation>
</comment>
<organism evidence="6 7">
    <name type="scientific">Tetrapisispora phaffii (strain ATCC 24235 / CBS 4417 / NBRC 1672 / NRRL Y-8282 / UCD 70-5)</name>
    <name type="common">Yeast</name>
    <name type="synonym">Fabospora phaffii</name>
    <dbReference type="NCBI Taxonomy" id="1071381"/>
    <lineage>
        <taxon>Eukaryota</taxon>
        <taxon>Fungi</taxon>
        <taxon>Dikarya</taxon>
        <taxon>Ascomycota</taxon>
        <taxon>Saccharomycotina</taxon>
        <taxon>Saccharomycetes</taxon>
        <taxon>Saccharomycetales</taxon>
        <taxon>Saccharomycetaceae</taxon>
        <taxon>Tetrapisispora</taxon>
    </lineage>
</organism>
<dbReference type="OrthoDB" id="446293at2759"/>
<evidence type="ECO:0000259" key="5">
    <source>
        <dbReference type="PROSITE" id="PS51021"/>
    </source>
</evidence>
<feature type="domain" description="BAR" evidence="5">
    <location>
        <begin position="15"/>
        <end position="239"/>
    </location>
</feature>
<dbReference type="InterPro" id="IPR004148">
    <property type="entry name" value="BAR_dom"/>
</dbReference>
<dbReference type="RefSeq" id="XP_003688505.1">
    <property type="nucleotide sequence ID" value="XM_003688457.1"/>
</dbReference>
<dbReference type="GO" id="GO:0043332">
    <property type="term" value="C:mating projection tip"/>
    <property type="evidence" value="ECO:0007669"/>
    <property type="project" value="TreeGrafter"/>
</dbReference>
<dbReference type="GO" id="GO:0030479">
    <property type="term" value="C:actin cortical patch"/>
    <property type="evidence" value="ECO:0007669"/>
    <property type="project" value="TreeGrafter"/>
</dbReference>
<dbReference type="AlphaFoldDB" id="G8C1P3"/>
<feature type="region of interest" description="Disordered" evidence="4">
    <location>
        <begin position="138"/>
        <end position="169"/>
    </location>
</feature>
<evidence type="ECO:0000256" key="4">
    <source>
        <dbReference type="SAM" id="MobiDB-lite"/>
    </source>
</evidence>
<dbReference type="InterPro" id="IPR027267">
    <property type="entry name" value="AH/BAR_dom_sf"/>
</dbReference>
<protein>
    <recommendedName>
        <fullName evidence="5">BAR domain-containing protein</fullName>
    </recommendedName>
</protein>
<evidence type="ECO:0000256" key="2">
    <source>
        <dbReference type="ARBA" id="ARBA00022490"/>
    </source>
</evidence>
<keyword evidence="2" id="KW-0963">Cytoplasm</keyword>
<dbReference type="eggNOG" id="KOG3771">
    <property type="taxonomic scope" value="Eukaryota"/>
</dbReference>
<dbReference type="Gene3D" id="1.20.1270.60">
    <property type="entry name" value="Arfaptin homology (AH) domain/BAR domain"/>
    <property type="match status" value="1"/>
</dbReference>
<dbReference type="Pfam" id="PF03114">
    <property type="entry name" value="BAR"/>
    <property type="match status" value="1"/>
</dbReference>
<dbReference type="InterPro" id="IPR046982">
    <property type="entry name" value="BIN3/RVS161-like"/>
</dbReference>
<evidence type="ECO:0000313" key="6">
    <source>
        <dbReference type="EMBL" id="CCE66071.1"/>
    </source>
</evidence>
<dbReference type="PANTHER" id="PTHR47174:SF3">
    <property type="entry name" value="BRIDGING INTEGRATOR 3"/>
    <property type="match status" value="1"/>
</dbReference>
<dbReference type="GO" id="GO:1990528">
    <property type="term" value="C:Rvs161p-Rvs167p complex"/>
    <property type="evidence" value="ECO:0007669"/>
    <property type="project" value="TreeGrafter"/>
</dbReference>
<accession>G8C1P3</accession>
<dbReference type="KEGG" id="tpf:TPHA_0O01020"/>
<dbReference type="GO" id="GO:0008289">
    <property type="term" value="F:lipid binding"/>
    <property type="evidence" value="ECO:0007669"/>
    <property type="project" value="TreeGrafter"/>
</dbReference>
<dbReference type="GO" id="GO:0006897">
    <property type="term" value="P:endocytosis"/>
    <property type="evidence" value="ECO:0007669"/>
    <property type="project" value="InterPro"/>
</dbReference>
<keyword evidence="3" id="KW-0206">Cytoskeleton</keyword>
<proteinExistence type="predicted"/>
<evidence type="ECO:0000313" key="7">
    <source>
        <dbReference type="Proteomes" id="UP000005666"/>
    </source>
</evidence>
<dbReference type="EMBL" id="HE612870">
    <property type="protein sequence ID" value="CCE66071.1"/>
    <property type="molecule type" value="Genomic_DNA"/>
</dbReference>
<dbReference type="GO" id="GO:0097320">
    <property type="term" value="P:plasma membrane tubulation"/>
    <property type="evidence" value="ECO:0007669"/>
    <property type="project" value="TreeGrafter"/>
</dbReference>
<dbReference type="FunFam" id="1.20.1270.60:FF:000014">
    <property type="entry name" value="Protein hob3, variant"/>
    <property type="match status" value="1"/>
</dbReference>
<dbReference type="GeneID" id="11530544"/>
<gene>
    <name evidence="6" type="primary">TPHA0O01020</name>
    <name evidence="6" type="ordered locus">TPHA_0O01020</name>
</gene>
<evidence type="ECO:0000256" key="1">
    <source>
        <dbReference type="ARBA" id="ARBA00004245"/>
    </source>
</evidence>
<dbReference type="SUPFAM" id="SSF103657">
    <property type="entry name" value="BAR/IMD domain-like"/>
    <property type="match status" value="1"/>
</dbReference>
<dbReference type="GO" id="GO:0051666">
    <property type="term" value="P:actin cortical patch localization"/>
    <property type="evidence" value="ECO:0007669"/>
    <property type="project" value="InterPro"/>
</dbReference>
<dbReference type="PROSITE" id="PS51021">
    <property type="entry name" value="BAR"/>
    <property type="match status" value="1"/>
</dbReference>
<keyword evidence="7" id="KW-1185">Reference proteome</keyword>
<dbReference type="STRING" id="1071381.G8C1P3"/>
<dbReference type="SMART" id="SM00721">
    <property type="entry name" value="BAR"/>
    <property type="match status" value="1"/>
</dbReference>
<dbReference type="PANTHER" id="PTHR47174">
    <property type="entry name" value="BRIDGING INTEGRATOR 3"/>
    <property type="match status" value="1"/>
</dbReference>
<evidence type="ECO:0000256" key="3">
    <source>
        <dbReference type="ARBA" id="ARBA00023212"/>
    </source>
</evidence>